<dbReference type="EMBL" id="LAQJ01000122">
    <property type="protein sequence ID" value="KKO20150.1"/>
    <property type="molecule type" value="Genomic_DNA"/>
</dbReference>
<protein>
    <recommendedName>
        <fullName evidence="3">DUF4926 domain-containing protein</fullName>
    </recommendedName>
</protein>
<proteinExistence type="predicted"/>
<gene>
    <name evidence="1" type="ORF">BROFUL_01109</name>
</gene>
<evidence type="ECO:0008006" key="3">
    <source>
        <dbReference type="Google" id="ProtNLM"/>
    </source>
</evidence>
<organism evidence="1 2">
    <name type="scientific">Candidatus Brocadia fulgida</name>
    <dbReference type="NCBI Taxonomy" id="380242"/>
    <lineage>
        <taxon>Bacteria</taxon>
        <taxon>Pseudomonadati</taxon>
        <taxon>Planctomycetota</taxon>
        <taxon>Candidatus Brocadiia</taxon>
        <taxon>Candidatus Brocadiales</taxon>
        <taxon>Candidatus Brocadiaceae</taxon>
        <taxon>Candidatus Brocadia</taxon>
    </lineage>
</organism>
<accession>A0A0M2UX73</accession>
<sequence length="78" mass="8746">MIRELDTVVLRHDIDEYGLKQGDIGAVVHCYSDGNAFEVEFVTAEGRTIAVLTLTSKDIRLMSKKEILHVREIVGQTT</sequence>
<dbReference type="AlphaFoldDB" id="A0A0M2UX73"/>
<evidence type="ECO:0000313" key="1">
    <source>
        <dbReference type="EMBL" id="KKO20150.1"/>
    </source>
</evidence>
<dbReference type="Proteomes" id="UP000034954">
    <property type="component" value="Unassembled WGS sequence"/>
</dbReference>
<reference evidence="1 2" key="1">
    <citation type="journal article" date="2013" name="BMC Microbiol.">
        <title>Identification of the type II cytochrome c maturation pathway in anammox bacteria by comparative genomics.</title>
        <authorList>
            <person name="Ferousi C."/>
            <person name="Speth D.R."/>
            <person name="Reimann J."/>
            <person name="Op den Camp H.J."/>
            <person name="Allen J.W."/>
            <person name="Keltjens J.T."/>
            <person name="Jetten M.S."/>
        </authorList>
    </citation>
    <scope>NUCLEOTIDE SEQUENCE [LARGE SCALE GENOMIC DNA]</scope>
    <source>
        <strain evidence="1">RU1</strain>
    </source>
</reference>
<comment type="caution">
    <text evidence="1">The sequence shown here is derived from an EMBL/GenBank/DDBJ whole genome shotgun (WGS) entry which is preliminary data.</text>
</comment>
<evidence type="ECO:0000313" key="2">
    <source>
        <dbReference type="Proteomes" id="UP000034954"/>
    </source>
</evidence>
<name>A0A0M2UX73_9BACT</name>
<keyword evidence="2" id="KW-1185">Reference proteome</keyword>
<dbReference type="Pfam" id="PF16277">
    <property type="entry name" value="DUF4926"/>
    <property type="match status" value="1"/>
</dbReference>
<dbReference type="InterPro" id="IPR032568">
    <property type="entry name" value="DUF4926"/>
</dbReference>